<comment type="similarity">
    <text evidence="1">Belongs to the replication factor A protein 1 family.</text>
</comment>
<evidence type="ECO:0000256" key="1">
    <source>
        <dbReference type="ARBA" id="ARBA00005690"/>
    </source>
</evidence>
<dbReference type="Proteomes" id="UP001141552">
    <property type="component" value="Unassembled WGS sequence"/>
</dbReference>
<dbReference type="GO" id="GO:0008270">
    <property type="term" value="F:zinc ion binding"/>
    <property type="evidence" value="ECO:0007669"/>
    <property type="project" value="UniProtKB-KW"/>
</dbReference>
<sequence length="481" mass="54634">MEFNPIATLNHSQQRWKIKVRVIRKWETIYPSNAQAASLDYLLLDEHGDTIQATAVKKDIPYFEGILQQGEIIILSGFTLTYSKKKYRISPHDYTIQMNRGVSIRHTSDDTAKISYELFQFTEFEELQAKKNNAEFLIDVIGAITSISGPIPTPTRYGITTKKMLTIINHRAHHNNMKEVTVIKATQDNKIDQGHQLLENRKTIQQLLELNPDECKNIKFTCLATIVDIDTSKGWWYNSCPECHSGINDYNVNIWCDRCGELKKKPIPWYRLKTSIQDETGTADMLIFGITVEKMLTIPASQLAYTTKTKRNEMHPIFGKILNKEKIFQLRVSAQNDNPTTPMLKAVSVFDINHELQEKSEDPTTRKGVAVARHHRLPLLHAWLPTPPSPPSLASSCSRSRRPHTADLRCESPSPLSSLPTRDDRKPPSDPLRFLLLRDTITSRNRRRLQAAKGHDHAALCRRSPGRLVTPPSAAAEVSCG</sequence>
<accession>A0A9Q0FB37</accession>
<dbReference type="CDD" id="cd04480">
    <property type="entry name" value="RPA1_DBD_A_like"/>
    <property type="match status" value="1"/>
</dbReference>
<comment type="caution">
    <text evidence="9">The sequence shown here is derived from an EMBL/GenBank/DDBJ whole genome shotgun (WGS) entry which is preliminary data.</text>
</comment>
<dbReference type="CDD" id="cd04476">
    <property type="entry name" value="RPA1_DBD_C"/>
    <property type="match status" value="1"/>
</dbReference>
<organism evidence="9 10">
    <name type="scientific">Turnera subulata</name>
    <dbReference type="NCBI Taxonomy" id="218843"/>
    <lineage>
        <taxon>Eukaryota</taxon>
        <taxon>Viridiplantae</taxon>
        <taxon>Streptophyta</taxon>
        <taxon>Embryophyta</taxon>
        <taxon>Tracheophyta</taxon>
        <taxon>Spermatophyta</taxon>
        <taxon>Magnoliopsida</taxon>
        <taxon>eudicotyledons</taxon>
        <taxon>Gunneridae</taxon>
        <taxon>Pentapetalae</taxon>
        <taxon>rosids</taxon>
        <taxon>fabids</taxon>
        <taxon>Malpighiales</taxon>
        <taxon>Passifloraceae</taxon>
        <taxon>Turnera</taxon>
    </lineage>
</organism>
<evidence type="ECO:0000313" key="10">
    <source>
        <dbReference type="Proteomes" id="UP001141552"/>
    </source>
</evidence>
<evidence type="ECO:0008006" key="11">
    <source>
        <dbReference type="Google" id="ProtNLM"/>
    </source>
</evidence>
<dbReference type="PANTHER" id="PTHR47165:SF4">
    <property type="entry name" value="OS03G0429900 PROTEIN"/>
    <property type="match status" value="1"/>
</dbReference>
<dbReference type="Pfam" id="PF08646">
    <property type="entry name" value="Rep_fac-A_C"/>
    <property type="match status" value="1"/>
</dbReference>
<evidence type="ECO:0000256" key="3">
    <source>
        <dbReference type="ARBA" id="ARBA00022771"/>
    </source>
</evidence>
<evidence type="ECO:0000256" key="2">
    <source>
        <dbReference type="ARBA" id="ARBA00022723"/>
    </source>
</evidence>
<proteinExistence type="inferred from homology"/>
<keyword evidence="5" id="KW-0238">DNA-binding</keyword>
<keyword evidence="3" id="KW-0863">Zinc-finger</keyword>
<evidence type="ECO:0000259" key="8">
    <source>
        <dbReference type="Pfam" id="PF08646"/>
    </source>
</evidence>
<dbReference type="PANTHER" id="PTHR47165">
    <property type="entry name" value="OS03G0429900 PROTEIN"/>
    <property type="match status" value="1"/>
</dbReference>
<dbReference type="FunFam" id="2.40.50.140:FF:000041">
    <property type="entry name" value="Replication protein A subunit"/>
    <property type="match status" value="1"/>
</dbReference>
<dbReference type="EMBL" id="JAKUCV010006219">
    <property type="protein sequence ID" value="KAJ4828248.1"/>
    <property type="molecule type" value="Genomic_DNA"/>
</dbReference>
<evidence type="ECO:0000256" key="4">
    <source>
        <dbReference type="ARBA" id="ARBA00022833"/>
    </source>
</evidence>
<keyword evidence="10" id="KW-1185">Reference proteome</keyword>
<dbReference type="Pfam" id="PF02721">
    <property type="entry name" value="DUF223"/>
    <property type="match status" value="1"/>
</dbReference>
<name>A0A9Q0FB37_9ROSI</name>
<evidence type="ECO:0000313" key="9">
    <source>
        <dbReference type="EMBL" id="KAJ4828248.1"/>
    </source>
</evidence>
<dbReference type="GO" id="GO:0003677">
    <property type="term" value="F:DNA binding"/>
    <property type="evidence" value="ECO:0007669"/>
    <property type="project" value="UniProtKB-KW"/>
</dbReference>
<keyword evidence="2" id="KW-0479">Metal-binding</keyword>
<evidence type="ECO:0000256" key="5">
    <source>
        <dbReference type="ARBA" id="ARBA00023125"/>
    </source>
</evidence>
<reference evidence="9" key="2">
    <citation type="journal article" date="2023" name="Plants (Basel)">
        <title>Annotation of the Turnera subulata (Passifloraceae) Draft Genome Reveals the S-Locus Evolved after the Divergence of Turneroideae from Passifloroideae in a Stepwise Manner.</title>
        <authorList>
            <person name="Henning P.M."/>
            <person name="Roalson E.H."/>
            <person name="Mir W."/>
            <person name="McCubbin A.G."/>
            <person name="Shore J.S."/>
        </authorList>
    </citation>
    <scope>NUCLEOTIDE SEQUENCE</scope>
    <source>
        <strain evidence="9">F60SS</strain>
    </source>
</reference>
<dbReference type="InterPro" id="IPR003871">
    <property type="entry name" value="RFA1B/D_OB_1st"/>
</dbReference>
<dbReference type="SUPFAM" id="SSF50249">
    <property type="entry name" value="Nucleic acid-binding proteins"/>
    <property type="match status" value="2"/>
</dbReference>
<dbReference type="InterPro" id="IPR013955">
    <property type="entry name" value="Rep_factor-A_C"/>
</dbReference>
<feature type="region of interest" description="Disordered" evidence="6">
    <location>
        <begin position="381"/>
        <end position="431"/>
    </location>
</feature>
<dbReference type="InterPro" id="IPR012340">
    <property type="entry name" value="NA-bd_OB-fold"/>
</dbReference>
<evidence type="ECO:0000259" key="7">
    <source>
        <dbReference type="Pfam" id="PF02721"/>
    </source>
</evidence>
<dbReference type="InterPro" id="IPR047192">
    <property type="entry name" value="Euk_RPA1_DBD_C"/>
</dbReference>
<dbReference type="Gene3D" id="2.40.50.140">
    <property type="entry name" value="Nucleic acid-binding proteins"/>
    <property type="match status" value="2"/>
</dbReference>
<dbReference type="AlphaFoldDB" id="A0A9Q0FB37"/>
<dbReference type="OrthoDB" id="1110184at2759"/>
<reference evidence="9" key="1">
    <citation type="submission" date="2022-02" db="EMBL/GenBank/DDBJ databases">
        <authorList>
            <person name="Henning P.M."/>
            <person name="McCubbin A.G."/>
            <person name="Shore J.S."/>
        </authorList>
    </citation>
    <scope>NUCLEOTIDE SEQUENCE</scope>
    <source>
        <strain evidence="9">F60SS</strain>
        <tissue evidence="9">Leaves</tissue>
    </source>
</reference>
<keyword evidence="4" id="KW-0862">Zinc</keyword>
<gene>
    <name evidence="9" type="ORF">Tsubulata_012054</name>
</gene>
<protein>
    <recommendedName>
        <fullName evidence="11">Replication factor A C-terminal domain-containing protein</fullName>
    </recommendedName>
</protein>
<feature type="domain" description="Replication protein A 70 kDa DNA-binding subunit B/D first OB fold" evidence="7">
    <location>
        <begin position="3"/>
        <end position="100"/>
    </location>
</feature>
<evidence type="ECO:0000256" key="6">
    <source>
        <dbReference type="SAM" id="MobiDB-lite"/>
    </source>
</evidence>
<feature type="domain" description="Replication factor A C-terminal" evidence="8">
    <location>
        <begin position="220"/>
        <end position="338"/>
    </location>
</feature>